<dbReference type="Proteomes" id="UP000664466">
    <property type="component" value="Unassembled WGS sequence"/>
</dbReference>
<evidence type="ECO:0000313" key="1">
    <source>
        <dbReference type="EMBL" id="MBO0614852.1"/>
    </source>
</evidence>
<reference evidence="2" key="2">
    <citation type="submission" date="2021-04" db="EMBL/GenBank/DDBJ databases">
        <title>Complete Genome and methylome analysis of Thiothrix fructosivorans ATCC 49748.</title>
        <authorList>
            <person name="Fomenkov A."/>
            <person name="Sun L."/>
            <person name="Vincze T."/>
            <person name="Grabovich M.Y."/>
            <person name="Roberts R.J."/>
        </authorList>
    </citation>
    <scope>NUCLEOTIDE SEQUENCE</scope>
    <source>
        <strain evidence="2">ATCC 49748</strain>
    </source>
</reference>
<proteinExistence type="predicted"/>
<evidence type="ECO:0000313" key="3">
    <source>
        <dbReference type="Proteomes" id="UP000664466"/>
    </source>
</evidence>
<gene>
    <name evidence="2" type="ORF">J1836_013700</name>
    <name evidence="1" type="ORF">J1836_18310</name>
</gene>
<dbReference type="EMBL" id="JAFMPM010000008">
    <property type="protein sequence ID" value="MBO0614852.1"/>
    <property type="molecule type" value="Genomic_DNA"/>
</dbReference>
<evidence type="ECO:0008006" key="4">
    <source>
        <dbReference type="Google" id="ProtNLM"/>
    </source>
</evidence>
<dbReference type="EMBL" id="CP072748">
    <property type="protein sequence ID" value="QTX12841.1"/>
    <property type="molecule type" value="Genomic_DNA"/>
</dbReference>
<organism evidence="2">
    <name type="scientific">Thiothrix fructosivorans</name>
    <dbReference type="NCBI Taxonomy" id="111770"/>
    <lineage>
        <taxon>Bacteria</taxon>
        <taxon>Pseudomonadati</taxon>
        <taxon>Pseudomonadota</taxon>
        <taxon>Gammaproteobacteria</taxon>
        <taxon>Thiotrichales</taxon>
        <taxon>Thiotrichaceae</taxon>
        <taxon>Thiothrix</taxon>
    </lineage>
</organism>
<sequence length="150" mass="16837">MLPGMPQSTGSAEEKRLRKLYRDMRSQDQATLLRFAEFLAGSPTLDAEPMTEFPTPESIPRPEQESVVKAIKRLTATYPMVPRERLLNETSSLMTAHVIHGKSATMVIDELEVMFAQHYTTLKIEFEDKATPASLQAEHTGMDVSNLITD</sequence>
<accession>A0A8B0SP67</accession>
<reference evidence="1 3" key="1">
    <citation type="submission" date="2021-03" db="EMBL/GenBank/DDBJ databases">
        <title>Draft genome and methylome analysis of Thiotrix fructosivoruns ATCC 49748.</title>
        <authorList>
            <person name="Fomenkov A."/>
            <person name="Grabovich M.Y."/>
            <person name="Roberts R.J."/>
        </authorList>
    </citation>
    <scope>NUCLEOTIDE SEQUENCE [LARGE SCALE GENOMIC DNA]</scope>
    <source>
        <strain evidence="1 3">ATCC 49748</strain>
    </source>
</reference>
<evidence type="ECO:0000313" key="2">
    <source>
        <dbReference type="EMBL" id="QTX12841.1"/>
    </source>
</evidence>
<protein>
    <recommendedName>
        <fullName evidence="4">Crp/Fnr family transcriptional regulator</fullName>
    </recommendedName>
</protein>
<name>A0A8B0SP67_9GAMM</name>
<dbReference type="AlphaFoldDB" id="A0A8B0SP67"/>
<keyword evidence="3" id="KW-1185">Reference proteome</keyword>